<evidence type="ECO:0000313" key="1">
    <source>
        <dbReference type="EMBL" id="AYQ55184.1"/>
    </source>
</evidence>
<sequence>MSGVIVRLRDAMTEDSRAERLISTYDGCSDPEGQRFLAGEAMEGELENLSRTYLAVDSESDRVVGYFTILAADGCTFDHPAYTIHRIGAEGPAELEEALIRSAAQLFCECGKTVGSCSVTARCDDGRVCEYERAGFMRLCRDENGMNVMGLEV</sequence>
<dbReference type="Gene3D" id="3.40.630.30">
    <property type="match status" value="1"/>
</dbReference>
<dbReference type="Proteomes" id="UP000273278">
    <property type="component" value="Chromosome"/>
</dbReference>
<gene>
    <name evidence="1" type="ORF">BKD89_05115</name>
</gene>
<name>A0A3G3II02_9ARCH</name>
<reference evidence="1 2" key="1">
    <citation type="submission" date="2016-10" db="EMBL/GenBank/DDBJ databases">
        <title>Complete genome of the TMA-utilizing, human hosted archaeon Methanomethylophilus alvus Gen. nov, sp. nov., strain Mx-05, derived from a pure culture.</title>
        <authorList>
            <person name="Brugere J.-F."/>
            <person name="Ben Hania W."/>
            <person name="Chaudhary P.P."/>
            <person name="Gaci N."/>
            <person name="Borrel G."/>
            <person name="Cao Van Tuat L."/>
            <person name="Fardeau M.-L."/>
            <person name="Harris H.M.B."/>
            <person name="O'Toole P.W."/>
            <person name="Ollivier B."/>
        </authorList>
    </citation>
    <scope>NUCLEOTIDE SEQUENCE [LARGE SCALE GENOMIC DNA]</scope>
    <source>
        <strain evidence="1 2">Mx-05</strain>
    </source>
</reference>
<accession>A0A3G3II02</accession>
<proteinExistence type="predicted"/>
<dbReference type="EMBL" id="CP017686">
    <property type="protein sequence ID" value="AYQ55184.1"/>
    <property type="molecule type" value="Genomic_DNA"/>
</dbReference>
<dbReference type="RefSeq" id="WP_015504928.1">
    <property type="nucleotide sequence ID" value="NZ_CAYARL010000026.1"/>
</dbReference>
<dbReference type="AlphaFoldDB" id="A0A3G3II02"/>
<evidence type="ECO:0008006" key="3">
    <source>
        <dbReference type="Google" id="ProtNLM"/>
    </source>
</evidence>
<dbReference type="GeneID" id="41321823"/>
<evidence type="ECO:0000313" key="2">
    <source>
        <dbReference type="Proteomes" id="UP000273278"/>
    </source>
</evidence>
<organism evidence="1 2">
    <name type="scientific">Methanomethylophilus alvi</name>
    <dbReference type="NCBI Taxonomy" id="1291540"/>
    <lineage>
        <taxon>Archaea</taxon>
        <taxon>Methanobacteriati</taxon>
        <taxon>Thermoplasmatota</taxon>
        <taxon>Thermoplasmata</taxon>
        <taxon>Methanomassiliicoccales</taxon>
        <taxon>Methanomethylophilaceae</taxon>
        <taxon>Methanomethylophilus</taxon>
    </lineage>
</organism>
<protein>
    <recommendedName>
        <fullName evidence="3">N-acetyltransferase domain-containing protein</fullName>
    </recommendedName>
</protein>